<dbReference type="OrthoDB" id="385623at2"/>
<dbReference type="GO" id="GO:0006260">
    <property type="term" value="P:DNA replication"/>
    <property type="evidence" value="ECO:0007669"/>
    <property type="project" value="InterPro"/>
</dbReference>
<evidence type="ECO:0000313" key="3">
    <source>
        <dbReference type="Proteomes" id="UP000283896"/>
    </source>
</evidence>
<dbReference type="PROSITE" id="PS51199">
    <property type="entry name" value="SF4_HELICASE"/>
    <property type="match status" value="1"/>
</dbReference>
<accession>A0A421NU95</accession>
<proteinExistence type="predicted"/>
<keyword evidence="2" id="KW-0547">Nucleotide-binding</keyword>
<feature type="domain" description="SF4 helicase" evidence="1">
    <location>
        <begin position="188"/>
        <end position="505"/>
    </location>
</feature>
<reference evidence="3" key="1">
    <citation type="submission" date="2016-11" db="EMBL/GenBank/DDBJ databases">
        <title>Genome sequence of Candidatus Phytoplasma solani strain SA-1.</title>
        <authorList>
            <person name="Haryono M."/>
            <person name="Samarzija I."/>
            <person name="Seruga Music M."/>
            <person name="Hogenhout S."/>
            <person name="Kuo C.-H."/>
        </authorList>
    </citation>
    <scope>NUCLEOTIDE SEQUENCE [LARGE SCALE GENOMIC DNA]</scope>
    <source>
        <strain evidence="3">SA-1</strain>
    </source>
</reference>
<keyword evidence="2" id="KW-0347">Helicase</keyword>
<comment type="caution">
    <text evidence="2">The sequence shown here is derived from an EMBL/GenBank/DDBJ whole genome shotgun (WGS) entry which is preliminary data.</text>
</comment>
<evidence type="ECO:0000259" key="1">
    <source>
        <dbReference type="PROSITE" id="PS51199"/>
    </source>
</evidence>
<dbReference type="PANTHER" id="PTHR30153">
    <property type="entry name" value="REPLICATIVE DNA HELICASE DNAB"/>
    <property type="match status" value="1"/>
</dbReference>
<dbReference type="SUPFAM" id="SSF52540">
    <property type="entry name" value="P-loop containing nucleoside triphosphate hydrolases"/>
    <property type="match status" value="1"/>
</dbReference>
<name>A0A421NU95_9MOLU</name>
<organism evidence="2 3">
    <name type="scientific">Candidatus Phytoplasma solani</name>
    <dbReference type="NCBI Taxonomy" id="69896"/>
    <lineage>
        <taxon>Bacteria</taxon>
        <taxon>Bacillati</taxon>
        <taxon>Mycoplasmatota</taxon>
        <taxon>Mollicutes</taxon>
        <taxon>Acholeplasmatales</taxon>
        <taxon>Acholeplasmataceae</taxon>
        <taxon>Candidatus Phytoplasma</taxon>
        <taxon>16SrXII (Stolbur group)</taxon>
    </lineage>
</organism>
<dbReference type="Pfam" id="PF03796">
    <property type="entry name" value="DnaB_C"/>
    <property type="match status" value="1"/>
</dbReference>
<dbReference type="EMBL" id="MPBG01000015">
    <property type="protein sequence ID" value="RMI87601.1"/>
    <property type="molecule type" value="Genomic_DNA"/>
</dbReference>
<protein>
    <submittedName>
        <fullName evidence="2">Replicative DNA helicase</fullName>
    </submittedName>
</protein>
<keyword evidence="3" id="KW-1185">Reference proteome</keyword>
<dbReference type="RefSeq" id="WP_122225667.1">
    <property type="nucleotide sequence ID" value="NZ_MPBG01000015.1"/>
</dbReference>
<evidence type="ECO:0000313" key="2">
    <source>
        <dbReference type="EMBL" id="RMI87601.1"/>
    </source>
</evidence>
<dbReference type="Gene3D" id="3.40.50.300">
    <property type="entry name" value="P-loop containing nucleotide triphosphate hydrolases"/>
    <property type="match status" value="1"/>
</dbReference>
<dbReference type="InterPro" id="IPR007694">
    <property type="entry name" value="DNA_helicase_DnaB-like_C"/>
</dbReference>
<dbReference type="PANTHER" id="PTHR30153:SF2">
    <property type="entry name" value="REPLICATIVE DNA HELICASE"/>
    <property type="match status" value="1"/>
</dbReference>
<gene>
    <name evidence="2" type="primary">dnaB</name>
    <name evidence="2" type="ORF">PSSA1_v1c6920</name>
</gene>
<dbReference type="InterPro" id="IPR027417">
    <property type="entry name" value="P-loop_NTPase"/>
</dbReference>
<keyword evidence="2" id="KW-0378">Hydrolase</keyword>
<sequence length="512" mass="60025">MNKNLPLSNEQKALKQIINLYNQNQIKKLEIFFELINPELFTDNKKQNAKIFQALNYNIIKKHVPHNQIIPETIEYLQSNYPQENFTPETLSFLINDIQLDNLDFLDNLKHTYQQEQLYGKLVKFIQPARENIDPFTKDLYYKDFFNKLRTFVSLIPHNSDKETLTLAEMAELHPEFFDSSQESKEKIQEEYYRLSEKFRGLNIATKGFKRGELITIGGYTGLGKTTFVYNLLLDVAKTRYEEKKCYPHILVFSYEMSIDENLGRILAHETQIPLETIISKNIIESPLNQTAEIGFDSVDYLNRTEKAKQFFKKTNFKFSYEKSKNIDYVVDYVYRLHLEEKVEIVVIDHLQITKTTNHLENDRLAIDEIMTKLKQLAIELNIVIIILSQFSRDTYNNYQGKSPEITALKGSGGIETNSNIVLMMSEFQPKISKDRMKTVEHYENNKYKDLYDKGIAKGEDGQKIFDNETIIEVAIKKNRNGVKNTLLYHFEMNTQTFQEVACVKPQFVENF</sequence>
<dbReference type="AlphaFoldDB" id="A0A421NU95"/>
<dbReference type="GO" id="GO:0005829">
    <property type="term" value="C:cytosol"/>
    <property type="evidence" value="ECO:0007669"/>
    <property type="project" value="TreeGrafter"/>
</dbReference>
<dbReference type="GO" id="GO:0005524">
    <property type="term" value="F:ATP binding"/>
    <property type="evidence" value="ECO:0007669"/>
    <property type="project" value="InterPro"/>
</dbReference>
<keyword evidence="2" id="KW-0067">ATP-binding</keyword>
<dbReference type="Proteomes" id="UP000283896">
    <property type="component" value="Unassembled WGS sequence"/>
</dbReference>
<dbReference type="GO" id="GO:0003678">
    <property type="term" value="F:DNA helicase activity"/>
    <property type="evidence" value="ECO:0007669"/>
    <property type="project" value="InterPro"/>
</dbReference>